<accession>A0A3P7UJE9</accession>
<reference evidence="3" key="2">
    <citation type="submission" date="2019-09" db="UniProtKB">
        <authorList>
            <consortium name="WormBaseParasite"/>
        </authorList>
    </citation>
    <scope>IDENTIFICATION</scope>
</reference>
<sequence length="177" mass="20282">MANTYWQRRELKIIKTCANSSCKCDARFNLVDFRQKKEYVYKEMRTTLQPIWVDMAEHFSLQNAVKDDIFPTDLFSLIDDVISAQNAEEIVCRSKQLKSAITIRLLQDRVRSTISALPALMKKIYQKNSDEMSERSIEFGALDVPSGDFTIPPSSYGPGELSKSYMPNFPCVLLVHT</sequence>
<name>A0A183FAJ6_HELPZ</name>
<proteinExistence type="predicted"/>
<dbReference type="EMBL" id="UZAH01006914">
    <property type="protein sequence ID" value="VDO31889.1"/>
    <property type="molecule type" value="Genomic_DNA"/>
</dbReference>
<keyword evidence="2" id="KW-1185">Reference proteome</keyword>
<organism evidence="2 3">
    <name type="scientific">Heligmosomoides polygyrus</name>
    <name type="common">Parasitic roundworm</name>
    <dbReference type="NCBI Taxonomy" id="6339"/>
    <lineage>
        <taxon>Eukaryota</taxon>
        <taxon>Metazoa</taxon>
        <taxon>Ecdysozoa</taxon>
        <taxon>Nematoda</taxon>
        <taxon>Chromadorea</taxon>
        <taxon>Rhabditida</taxon>
        <taxon>Rhabditina</taxon>
        <taxon>Rhabditomorpha</taxon>
        <taxon>Strongyloidea</taxon>
        <taxon>Heligmosomidae</taxon>
        <taxon>Heligmosomoides</taxon>
    </lineage>
</organism>
<dbReference type="AlphaFoldDB" id="A0A183FAJ6"/>
<evidence type="ECO:0000313" key="2">
    <source>
        <dbReference type="Proteomes" id="UP000050761"/>
    </source>
</evidence>
<accession>A0A183FAJ6</accession>
<reference evidence="1 2" key="1">
    <citation type="submission" date="2018-11" db="EMBL/GenBank/DDBJ databases">
        <authorList>
            <consortium name="Pathogen Informatics"/>
        </authorList>
    </citation>
    <scope>NUCLEOTIDE SEQUENCE [LARGE SCALE GENOMIC DNA]</scope>
</reference>
<evidence type="ECO:0000313" key="1">
    <source>
        <dbReference type="EMBL" id="VDO31889.1"/>
    </source>
</evidence>
<evidence type="ECO:0000313" key="3">
    <source>
        <dbReference type="WBParaSite" id="HPBE_0000318801-mRNA-1"/>
    </source>
</evidence>
<gene>
    <name evidence="1" type="ORF">HPBE_LOCUS3189</name>
</gene>
<dbReference type="WBParaSite" id="HPBE_0000318801-mRNA-1">
    <property type="protein sequence ID" value="HPBE_0000318801-mRNA-1"/>
    <property type="gene ID" value="HPBE_0000318801"/>
</dbReference>
<protein>
    <submittedName>
        <fullName evidence="3">MADF domain-containing protein</fullName>
    </submittedName>
</protein>
<dbReference type="Proteomes" id="UP000050761">
    <property type="component" value="Unassembled WGS sequence"/>
</dbReference>